<dbReference type="AlphaFoldDB" id="A0A0P0LLC8"/>
<dbReference type="Pfam" id="PF13401">
    <property type="entry name" value="AAA_22"/>
    <property type="match status" value="1"/>
</dbReference>
<dbReference type="PATRIC" id="fig|821.40.peg.4845"/>
<reference evidence="2 3" key="2">
    <citation type="journal article" date="2016" name="Genome Biol. Evol.">
        <title>Extensive mobilome-driven genome diversification in mouse gut-associated Bacteroides vulgatus mpk.</title>
        <authorList>
            <person name="Lange A."/>
            <person name="Beier S."/>
            <person name="Steimle A."/>
            <person name="Autenrieth I.B."/>
            <person name="Huson D.H."/>
            <person name="Frick J.S."/>
        </authorList>
    </citation>
    <scope>NUCLEOTIDE SEQUENCE [LARGE SCALE GENOMIC DNA]</scope>
    <source>
        <strain evidence="3">mpk</strain>
    </source>
</reference>
<dbReference type="EMBL" id="CP013020">
    <property type="protein sequence ID" value="ALK86590.1"/>
    <property type="molecule type" value="Genomic_DNA"/>
</dbReference>
<organism evidence="2 3">
    <name type="scientific">Phocaeicola vulgatus</name>
    <name type="common">Bacteroides vulgatus</name>
    <dbReference type="NCBI Taxonomy" id="821"/>
    <lineage>
        <taxon>Bacteria</taxon>
        <taxon>Pseudomonadati</taxon>
        <taxon>Bacteroidota</taxon>
        <taxon>Bacteroidia</taxon>
        <taxon>Bacteroidales</taxon>
        <taxon>Bacteroidaceae</taxon>
        <taxon>Phocaeicola</taxon>
    </lineage>
</organism>
<evidence type="ECO:0000259" key="1">
    <source>
        <dbReference type="Pfam" id="PF13401"/>
    </source>
</evidence>
<name>A0A0P0LLC8_PHOVU</name>
<dbReference type="InterPro" id="IPR049945">
    <property type="entry name" value="AAA_22"/>
</dbReference>
<evidence type="ECO:0000313" key="2">
    <source>
        <dbReference type="EMBL" id="ALK86590.1"/>
    </source>
</evidence>
<dbReference type="GO" id="GO:0016887">
    <property type="term" value="F:ATP hydrolysis activity"/>
    <property type="evidence" value="ECO:0007669"/>
    <property type="project" value="InterPro"/>
</dbReference>
<dbReference type="SUPFAM" id="SSF52540">
    <property type="entry name" value="P-loop containing nucleoside triphosphate hydrolases"/>
    <property type="match status" value="1"/>
</dbReference>
<dbReference type="Gene3D" id="3.40.50.300">
    <property type="entry name" value="P-loop containing nucleotide triphosphate hydrolases"/>
    <property type="match status" value="1"/>
</dbReference>
<dbReference type="PANTHER" id="PTHR35894">
    <property type="entry name" value="GENERAL SECRETION PATHWAY PROTEIN A-RELATED"/>
    <property type="match status" value="1"/>
</dbReference>
<protein>
    <recommendedName>
        <fullName evidence="1">ORC1/DEAH AAA+ ATPase domain-containing protein</fullName>
    </recommendedName>
</protein>
<dbReference type="InterPro" id="IPR027417">
    <property type="entry name" value="P-loop_NTPase"/>
</dbReference>
<dbReference type="PANTHER" id="PTHR35894:SF5">
    <property type="entry name" value="MU-LIKE PROPHAGE FLUMU DNA TRANSPOSITION PROTEIN B"/>
    <property type="match status" value="1"/>
</dbReference>
<gene>
    <name evidence="2" type="ORF">BvMPK_4038</name>
</gene>
<reference evidence="3" key="1">
    <citation type="submission" date="2015-10" db="EMBL/GenBank/DDBJ databases">
        <title>Extensive mobilome-driven genome diversification in gut-associated Bacteroides vulgatus mpk.</title>
        <authorList>
            <person name="Beier S."/>
            <person name="Lange A."/>
            <person name="Huson D.H."/>
            <person name="Frick J.-S."/>
            <person name="Autenrieth I.B."/>
        </authorList>
    </citation>
    <scope>NUCLEOTIDE SEQUENCE [LARGE SCALE GENOMIC DNA]</scope>
    <source>
        <strain evidence="3">mpk</strain>
    </source>
</reference>
<feature type="domain" description="ORC1/DEAH AAA+ ATPase" evidence="1">
    <location>
        <begin position="106"/>
        <end position="209"/>
    </location>
</feature>
<sequence>MIIKIGLIMEITMKEKNAISERLRAYVAKYPSQTKAAGSLKGVSVGTVSNILNGRFENISDEMFRNVASQVGGVGTPGWQVVETGAYQEITEVLSDAQRWRNVRWVTGEAGCGKSTTARMYLQDHKEVFYILCSEDMKKGDFVREIARTVGIRTEGCNIREVWGLILDDIIQMDAPLLVFDEADKLTEPVFHYFISLYNKLEEKCGVVFLSTDYIVKRISNGLKYQKPGYKEFFSRIGRKFFTLEPTDQNDVYTICTANGLTSRQDIDIVMKEAAACDYDLRRVKDSIHKVKRMSDL</sequence>
<evidence type="ECO:0000313" key="3">
    <source>
        <dbReference type="Proteomes" id="UP000061587"/>
    </source>
</evidence>
<proteinExistence type="predicted"/>
<accession>A0A0P0LLC8</accession>
<dbReference type="InterPro" id="IPR052026">
    <property type="entry name" value="ExeA_AAA_ATPase_DNA-bind"/>
</dbReference>
<dbReference type="Proteomes" id="UP000061587">
    <property type="component" value="Chromosome"/>
</dbReference>